<comment type="caution">
    <text evidence="2">The sequence shown here is derived from an EMBL/GenBank/DDBJ whole genome shotgun (WGS) entry which is preliminary data.</text>
</comment>
<feature type="chain" id="PRO_5034157850" description="Exo-alpha-sialidase" evidence="1">
    <location>
        <begin position="35"/>
        <end position="392"/>
    </location>
</feature>
<dbReference type="SUPFAM" id="SSF110296">
    <property type="entry name" value="Oligoxyloglucan reducing end-specific cellobiohydrolase"/>
    <property type="match status" value="1"/>
</dbReference>
<evidence type="ECO:0000313" key="2">
    <source>
        <dbReference type="EMBL" id="GGB69037.1"/>
    </source>
</evidence>
<keyword evidence="1" id="KW-0732">Signal</keyword>
<proteinExistence type="predicted"/>
<evidence type="ECO:0000313" key="3">
    <source>
        <dbReference type="Proteomes" id="UP000628079"/>
    </source>
</evidence>
<name>A0A8H9FT53_9MICO</name>
<dbReference type="PROSITE" id="PS51257">
    <property type="entry name" value="PROKAR_LIPOPROTEIN"/>
    <property type="match status" value="1"/>
</dbReference>
<dbReference type="EMBL" id="BMEA01000001">
    <property type="protein sequence ID" value="GGB69037.1"/>
    <property type="molecule type" value="Genomic_DNA"/>
</dbReference>
<dbReference type="Proteomes" id="UP000628079">
    <property type="component" value="Unassembled WGS sequence"/>
</dbReference>
<accession>A0A8H9FT53</accession>
<dbReference type="AlphaFoldDB" id="A0A8H9FT53"/>
<sequence>MGSRHVARPALAALAATVTSLGCVVALTATPANAVKSRKPAPALTSTTMPTYPTSIVGVSPQAMEKPNDSGRTIRSLTLDNGRFFVGYGDYLENGGPTKVTTFDPATRTFAETGLTAPTEEVTTFRRINGKLYAPWTDPTGSATANQGFSTNASGTWTNEFKAPAEHVYDVASLNGTDLWMVGSAKNVVSGKGGAAAYRSTDRGATWTLVAADTSNVETGYERYYWAAAINGKMYLQAHNVAEGAPLRIFNGTSWSTLSLNPCNTVESRAVEVFKGNIICTNYGRGVVAFDGKTATTVLNTDGWNVLDFDIPGDGYIYALSRAGVYRSADGLSWQGLTTVPEYAWSIGVHNGTIYLGERLNATIRKVDGLNTNAVPAPSTTSTTCKGKSKSC</sequence>
<evidence type="ECO:0000256" key="1">
    <source>
        <dbReference type="SAM" id="SignalP"/>
    </source>
</evidence>
<reference evidence="2" key="2">
    <citation type="submission" date="2020-09" db="EMBL/GenBank/DDBJ databases">
        <authorList>
            <person name="Sun Q."/>
            <person name="Zhou Y."/>
        </authorList>
    </citation>
    <scope>NUCLEOTIDE SEQUENCE</scope>
    <source>
        <strain evidence="2">CGMCC 1.10749</strain>
    </source>
</reference>
<protein>
    <recommendedName>
        <fullName evidence="4">Exo-alpha-sialidase</fullName>
    </recommendedName>
</protein>
<evidence type="ECO:0008006" key="4">
    <source>
        <dbReference type="Google" id="ProtNLM"/>
    </source>
</evidence>
<feature type="signal peptide" evidence="1">
    <location>
        <begin position="1"/>
        <end position="34"/>
    </location>
</feature>
<reference evidence="2" key="1">
    <citation type="journal article" date="2014" name="Int. J. Syst. Evol. Microbiol.">
        <title>Complete genome sequence of Corynebacterium casei LMG S-19264T (=DSM 44701T), isolated from a smear-ripened cheese.</title>
        <authorList>
            <consortium name="US DOE Joint Genome Institute (JGI-PGF)"/>
            <person name="Walter F."/>
            <person name="Albersmeier A."/>
            <person name="Kalinowski J."/>
            <person name="Ruckert C."/>
        </authorList>
    </citation>
    <scope>NUCLEOTIDE SEQUENCE</scope>
    <source>
        <strain evidence="2">CGMCC 1.10749</strain>
    </source>
</reference>
<gene>
    <name evidence="2" type="ORF">GCM10011314_05380</name>
</gene>
<organism evidence="2 3">
    <name type="scientific">Knoellia flava</name>
    <dbReference type="NCBI Taxonomy" id="913969"/>
    <lineage>
        <taxon>Bacteria</taxon>
        <taxon>Bacillati</taxon>
        <taxon>Actinomycetota</taxon>
        <taxon>Actinomycetes</taxon>
        <taxon>Micrococcales</taxon>
        <taxon>Intrasporangiaceae</taxon>
        <taxon>Knoellia</taxon>
    </lineage>
</organism>